<keyword evidence="5 8" id="KW-0812">Transmembrane</keyword>
<evidence type="ECO:0000313" key="10">
    <source>
        <dbReference type="Proteomes" id="UP000250003"/>
    </source>
</evidence>
<evidence type="ECO:0000256" key="6">
    <source>
        <dbReference type="ARBA" id="ARBA00022989"/>
    </source>
</evidence>
<dbReference type="Pfam" id="PF03591">
    <property type="entry name" value="AzlC"/>
    <property type="match status" value="1"/>
</dbReference>
<dbReference type="AlphaFoldDB" id="A0A2Z4UEW4"/>
<feature type="transmembrane region" description="Helical" evidence="8">
    <location>
        <begin position="206"/>
        <end position="229"/>
    </location>
</feature>
<evidence type="ECO:0000256" key="7">
    <source>
        <dbReference type="ARBA" id="ARBA00023136"/>
    </source>
</evidence>
<feature type="transmembrane region" description="Helical" evidence="8">
    <location>
        <begin position="38"/>
        <end position="62"/>
    </location>
</feature>
<gene>
    <name evidence="9" type="ORF">DQQ01_13205</name>
</gene>
<dbReference type="GO" id="GO:0005886">
    <property type="term" value="C:plasma membrane"/>
    <property type="evidence" value="ECO:0007669"/>
    <property type="project" value="UniProtKB-SubCell"/>
</dbReference>
<comment type="similarity">
    <text evidence="2">Belongs to the AzlC family.</text>
</comment>
<evidence type="ECO:0000256" key="5">
    <source>
        <dbReference type="ARBA" id="ARBA00022692"/>
    </source>
</evidence>
<protein>
    <submittedName>
        <fullName evidence="9">Branched-chain amino acid ABC transporter permease</fullName>
    </submittedName>
</protein>
<keyword evidence="3" id="KW-0813">Transport</keyword>
<name>A0A2Z4UEW4_9FIRM</name>
<feature type="transmembrane region" description="Helical" evidence="8">
    <location>
        <begin position="183"/>
        <end position="200"/>
    </location>
</feature>
<keyword evidence="7 8" id="KW-0472">Membrane</keyword>
<sequence>MVHNNIKKGVKDGIPIGIGYFSVSFTFGMLAVKDGISPFHAVLISLLNLTSAGQFAGLNVIVSGASLMEMALTQLVVNIRYALMSLSLSQKLDASVSLADRMLIAYGNTDEIFAVASSKPGTVGKWYMYGLMLLPVIGWSGGTLAGAVAGTLLPADIISALGIALYGMFIAIVVPVAKEHREIAVVTVTALILSTTFYYLPVLKEISSGFSMILCTILAAGLGAVLFPVKEEEK</sequence>
<evidence type="ECO:0000256" key="4">
    <source>
        <dbReference type="ARBA" id="ARBA00022475"/>
    </source>
</evidence>
<feature type="transmembrane region" description="Helical" evidence="8">
    <location>
        <begin position="12"/>
        <end position="32"/>
    </location>
</feature>
<feature type="transmembrane region" description="Helical" evidence="8">
    <location>
        <begin position="126"/>
        <end position="151"/>
    </location>
</feature>
<proteinExistence type="inferred from homology"/>
<dbReference type="EMBL" id="CP030280">
    <property type="protein sequence ID" value="AWY99518.1"/>
    <property type="molecule type" value="Genomic_DNA"/>
</dbReference>
<dbReference type="InterPro" id="IPR011606">
    <property type="entry name" value="Brnchd-chn_aa_trnsp_permease"/>
</dbReference>
<dbReference type="RefSeq" id="WP_111920949.1">
    <property type="nucleotide sequence ID" value="NZ_CAUWHR010000017.1"/>
</dbReference>
<reference evidence="10" key="1">
    <citation type="submission" date="2018-06" db="EMBL/GenBank/DDBJ databases">
        <title>Description of Blautia argi sp. nov., a new anaerobic isolated from dog feces.</title>
        <authorList>
            <person name="Chang Y.-H."/>
            <person name="Paek J."/>
            <person name="Shin Y."/>
        </authorList>
    </citation>
    <scope>NUCLEOTIDE SEQUENCE [LARGE SCALE GENOMIC DNA]</scope>
    <source>
        <strain evidence="10">KCTC 15426</strain>
    </source>
</reference>
<evidence type="ECO:0000256" key="8">
    <source>
        <dbReference type="SAM" id="Phobius"/>
    </source>
</evidence>
<organism evidence="9 10">
    <name type="scientific">Blautia argi</name>
    <dbReference type="NCBI Taxonomy" id="1912897"/>
    <lineage>
        <taxon>Bacteria</taxon>
        <taxon>Bacillati</taxon>
        <taxon>Bacillota</taxon>
        <taxon>Clostridia</taxon>
        <taxon>Lachnospirales</taxon>
        <taxon>Lachnospiraceae</taxon>
        <taxon>Blautia</taxon>
    </lineage>
</organism>
<evidence type="ECO:0000313" key="9">
    <source>
        <dbReference type="EMBL" id="AWY99518.1"/>
    </source>
</evidence>
<evidence type="ECO:0000256" key="3">
    <source>
        <dbReference type="ARBA" id="ARBA00022448"/>
    </source>
</evidence>
<dbReference type="PANTHER" id="PTHR34979">
    <property type="entry name" value="INNER MEMBRANE PROTEIN YGAZ"/>
    <property type="match status" value="1"/>
</dbReference>
<feature type="transmembrane region" description="Helical" evidence="8">
    <location>
        <begin position="157"/>
        <end position="176"/>
    </location>
</feature>
<dbReference type="OrthoDB" id="3177005at2"/>
<keyword evidence="10" id="KW-1185">Reference proteome</keyword>
<keyword evidence="6 8" id="KW-1133">Transmembrane helix</keyword>
<keyword evidence="4" id="KW-1003">Cell membrane</keyword>
<comment type="subcellular location">
    <subcellularLocation>
        <location evidence="1">Cell membrane</location>
        <topology evidence="1">Multi-pass membrane protein</topology>
    </subcellularLocation>
</comment>
<evidence type="ECO:0000256" key="2">
    <source>
        <dbReference type="ARBA" id="ARBA00010735"/>
    </source>
</evidence>
<dbReference type="Proteomes" id="UP000250003">
    <property type="component" value="Chromosome"/>
</dbReference>
<dbReference type="PANTHER" id="PTHR34979:SF1">
    <property type="entry name" value="INNER MEMBRANE PROTEIN YGAZ"/>
    <property type="match status" value="1"/>
</dbReference>
<dbReference type="KEGG" id="blau:DQQ01_13205"/>
<dbReference type="GO" id="GO:1903785">
    <property type="term" value="P:L-valine transmembrane transport"/>
    <property type="evidence" value="ECO:0007669"/>
    <property type="project" value="TreeGrafter"/>
</dbReference>
<accession>A0A2Z4UEW4</accession>
<evidence type="ECO:0000256" key="1">
    <source>
        <dbReference type="ARBA" id="ARBA00004651"/>
    </source>
</evidence>